<dbReference type="HOGENOM" id="CLU_1814218_0_0_11"/>
<sequence length="146" mass="15952">MDWPLSNDTHYDSDDRPEAVREVAAGAKAWRAAVHAQRTADPDHADFYAMTADLVDTLAAVAGLAEVLAWQVARYGDTRPVYDDSGVVDPRERLDAAALDLHELAACVRSADRVANTFWSRIGHIGVHDEPTDQQVATGEVVEVSR</sequence>
<reference evidence="1 2" key="1">
    <citation type="journal article" date="2011" name="J. Bacteriol.">
        <title>Genome sequence of the 1,4-dioxane-degrading Pseudonocardia dioxanivorans strain CB1190.</title>
        <authorList>
            <person name="Sales C.M."/>
            <person name="Mahendra S."/>
            <person name="Grostern A."/>
            <person name="Parales R.E."/>
            <person name="Goodwin L.A."/>
            <person name="Woyke T."/>
            <person name="Nolan M."/>
            <person name="Lapidus A."/>
            <person name="Chertkov O."/>
            <person name="Ovchinnikova G."/>
            <person name="Sczyrba A."/>
            <person name="Alvarez-Cohen L."/>
        </authorList>
    </citation>
    <scope>NUCLEOTIDE SEQUENCE [LARGE SCALE GENOMIC DNA]</scope>
    <source>
        <strain evidence="2">ATCC 55486 / DSM 44775 / JCM 13855 / CB1190</strain>
    </source>
</reference>
<dbReference type="RefSeq" id="WP_013672253.1">
    <property type="nucleotide sequence ID" value="NC_015312.1"/>
</dbReference>
<dbReference type="STRING" id="675635.Psed_0029"/>
<evidence type="ECO:0000313" key="1">
    <source>
        <dbReference type="EMBL" id="AEA22311.1"/>
    </source>
</evidence>
<dbReference type="AlphaFoldDB" id="F4CK88"/>
<dbReference type="KEGG" id="pdx:Psed_0029"/>
<keyword evidence="2" id="KW-1185">Reference proteome</keyword>
<dbReference type="EMBL" id="CP002593">
    <property type="protein sequence ID" value="AEA22311.1"/>
    <property type="molecule type" value="Genomic_DNA"/>
</dbReference>
<protein>
    <submittedName>
        <fullName evidence="1">Uncharacterized protein</fullName>
    </submittedName>
</protein>
<accession>F4CK88</accession>
<organism evidence="1 2">
    <name type="scientific">Pseudonocardia dioxanivorans (strain ATCC 55486 / DSM 44775 / JCM 13855 / CB1190)</name>
    <dbReference type="NCBI Taxonomy" id="675635"/>
    <lineage>
        <taxon>Bacteria</taxon>
        <taxon>Bacillati</taxon>
        <taxon>Actinomycetota</taxon>
        <taxon>Actinomycetes</taxon>
        <taxon>Pseudonocardiales</taxon>
        <taxon>Pseudonocardiaceae</taxon>
        <taxon>Pseudonocardia</taxon>
    </lineage>
</organism>
<proteinExistence type="predicted"/>
<name>F4CK88_PSEUX</name>
<dbReference type="Proteomes" id="UP000007809">
    <property type="component" value="Chromosome"/>
</dbReference>
<gene>
    <name evidence="1" type="ordered locus">Psed_0029</name>
</gene>
<evidence type="ECO:0000313" key="2">
    <source>
        <dbReference type="Proteomes" id="UP000007809"/>
    </source>
</evidence>